<feature type="transmembrane region" description="Helical" evidence="1">
    <location>
        <begin position="29"/>
        <end position="48"/>
    </location>
</feature>
<keyword evidence="3" id="KW-1185">Reference proteome</keyword>
<evidence type="ECO:0000256" key="1">
    <source>
        <dbReference type="SAM" id="Phobius"/>
    </source>
</evidence>
<keyword evidence="1" id="KW-0812">Transmembrane</keyword>
<protein>
    <submittedName>
        <fullName evidence="2">Uncharacterized protein</fullName>
    </submittedName>
</protein>
<dbReference type="Proteomes" id="UP001222325">
    <property type="component" value="Unassembled WGS sequence"/>
</dbReference>
<dbReference type="PANTHER" id="PTHR40465:SF1">
    <property type="entry name" value="DUF6534 DOMAIN-CONTAINING PROTEIN"/>
    <property type="match status" value="1"/>
</dbReference>
<keyword evidence="1" id="KW-0472">Membrane</keyword>
<keyword evidence="1" id="KW-1133">Transmembrane helix</keyword>
<accession>A0AAD6U2V8</accession>
<gene>
    <name evidence="2" type="ORF">B0H15DRAFT_292496</name>
</gene>
<sequence length="179" mass="20103">MLDLATANPPVLIPDANTVIGPLFIGNSFNWMLMGTLLLQVYAYWLNFPRDTMRIKSLVYSVFVLDLLQTGFGTHEVWWFSVEKWGNTAALQGGSMDCSCKSNIMRYHFCACSAILRDANLGFEEDGGSPRVSWTYWDARTYTKPDRNCGVFASPNGSQPRTSDPPTASFFYVAIRKLC</sequence>
<dbReference type="PANTHER" id="PTHR40465">
    <property type="entry name" value="CHROMOSOME 1, WHOLE GENOME SHOTGUN SEQUENCE"/>
    <property type="match status" value="1"/>
</dbReference>
<reference evidence="2" key="1">
    <citation type="submission" date="2023-03" db="EMBL/GenBank/DDBJ databases">
        <title>Massive genome expansion in bonnet fungi (Mycena s.s.) driven by repeated elements and novel gene families across ecological guilds.</title>
        <authorList>
            <consortium name="Lawrence Berkeley National Laboratory"/>
            <person name="Harder C.B."/>
            <person name="Miyauchi S."/>
            <person name="Viragh M."/>
            <person name="Kuo A."/>
            <person name="Thoen E."/>
            <person name="Andreopoulos B."/>
            <person name="Lu D."/>
            <person name="Skrede I."/>
            <person name="Drula E."/>
            <person name="Henrissat B."/>
            <person name="Morin E."/>
            <person name="Kohler A."/>
            <person name="Barry K."/>
            <person name="LaButti K."/>
            <person name="Morin E."/>
            <person name="Salamov A."/>
            <person name="Lipzen A."/>
            <person name="Mereny Z."/>
            <person name="Hegedus B."/>
            <person name="Baldrian P."/>
            <person name="Stursova M."/>
            <person name="Weitz H."/>
            <person name="Taylor A."/>
            <person name="Grigoriev I.V."/>
            <person name="Nagy L.G."/>
            <person name="Martin F."/>
            <person name="Kauserud H."/>
        </authorList>
    </citation>
    <scope>NUCLEOTIDE SEQUENCE</scope>
    <source>
        <strain evidence="2">CBHHK173m</strain>
    </source>
</reference>
<proteinExistence type="predicted"/>
<dbReference type="EMBL" id="JARJCN010000026">
    <property type="protein sequence ID" value="KAJ7088518.1"/>
    <property type="molecule type" value="Genomic_DNA"/>
</dbReference>
<evidence type="ECO:0000313" key="2">
    <source>
        <dbReference type="EMBL" id="KAJ7088518.1"/>
    </source>
</evidence>
<comment type="caution">
    <text evidence="2">The sequence shown here is derived from an EMBL/GenBank/DDBJ whole genome shotgun (WGS) entry which is preliminary data.</text>
</comment>
<name>A0AAD6U2V8_9AGAR</name>
<organism evidence="2 3">
    <name type="scientific">Mycena belliarum</name>
    <dbReference type="NCBI Taxonomy" id="1033014"/>
    <lineage>
        <taxon>Eukaryota</taxon>
        <taxon>Fungi</taxon>
        <taxon>Dikarya</taxon>
        <taxon>Basidiomycota</taxon>
        <taxon>Agaricomycotina</taxon>
        <taxon>Agaricomycetes</taxon>
        <taxon>Agaricomycetidae</taxon>
        <taxon>Agaricales</taxon>
        <taxon>Marasmiineae</taxon>
        <taxon>Mycenaceae</taxon>
        <taxon>Mycena</taxon>
    </lineage>
</organism>
<evidence type="ECO:0000313" key="3">
    <source>
        <dbReference type="Proteomes" id="UP001222325"/>
    </source>
</evidence>
<dbReference type="AlphaFoldDB" id="A0AAD6U2V8"/>